<organism evidence="2 3">
    <name type="scientific">Onchocerca volvulus</name>
    <dbReference type="NCBI Taxonomy" id="6282"/>
    <lineage>
        <taxon>Eukaryota</taxon>
        <taxon>Metazoa</taxon>
        <taxon>Ecdysozoa</taxon>
        <taxon>Nematoda</taxon>
        <taxon>Chromadorea</taxon>
        <taxon>Rhabditida</taxon>
        <taxon>Spirurina</taxon>
        <taxon>Spiruromorpha</taxon>
        <taxon>Filarioidea</taxon>
        <taxon>Onchocercidae</taxon>
        <taxon>Onchocerca</taxon>
    </lineage>
</organism>
<accession>A0A8R1TNP2</accession>
<keyword evidence="1" id="KW-1133">Transmembrane helix</keyword>
<reference evidence="3" key="1">
    <citation type="submission" date="2013-10" db="EMBL/GenBank/DDBJ databases">
        <title>Genome sequencing of Onchocerca volvulus.</title>
        <authorList>
            <person name="Cotton J."/>
            <person name="Tsai J."/>
            <person name="Stanley E."/>
            <person name="Tracey A."/>
            <person name="Holroyd N."/>
            <person name="Lustigman S."/>
            <person name="Berriman M."/>
        </authorList>
    </citation>
    <scope>NUCLEOTIDE SEQUENCE</scope>
</reference>
<dbReference type="EMBL" id="CMVM020000875">
    <property type="status" value="NOT_ANNOTATED_CDS"/>
    <property type="molecule type" value="Genomic_DNA"/>
</dbReference>
<evidence type="ECO:0000313" key="2">
    <source>
        <dbReference type="EnsemblMetazoa" id="OVOC12887.1"/>
    </source>
</evidence>
<sequence>MDLQEHQEKKAFVLNIVLLMVVFSLKTVPGDDFTDMLQHSLH</sequence>
<dbReference type="AlphaFoldDB" id="A0A8R1TNP2"/>
<dbReference type="Proteomes" id="UP000024404">
    <property type="component" value="Unassembled WGS sequence"/>
</dbReference>
<evidence type="ECO:0000256" key="1">
    <source>
        <dbReference type="SAM" id="Phobius"/>
    </source>
</evidence>
<reference evidence="2" key="2">
    <citation type="submission" date="2022-06" db="UniProtKB">
        <authorList>
            <consortium name="EnsemblMetazoa"/>
        </authorList>
    </citation>
    <scope>IDENTIFICATION</scope>
</reference>
<protein>
    <submittedName>
        <fullName evidence="2">Uncharacterized protein</fullName>
    </submittedName>
</protein>
<keyword evidence="1" id="KW-0472">Membrane</keyword>
<feature type="transmembrane region" description="Helical" evidence="1">
    <location>
        <begin position="12"/>
        <end position="29"/>
    </location>
</feature>
<evidence type="ECO:0000313" key="3">
    <source>
        <dbReference type="Proteomes" id="UP000024404"/>
    </source>
</evidence>
<keyword evidence="3" id="KW-1185">Reference proteome</keyword>
<name>A0A8R1TNP2_ONCVO</name>
<proteinExistence type="predicted"/>
<dbReference type="EnsemblMetazoa" id="OVOC12887.1">
    <property type="protein sequence ID" value="OVOC12887.1"/>
    <property type="gene ID" value="WBGene00249696"/>
</dbReference>
<keyword evidence="1" id="KW-0812">Transmembrane</keyword>